<dbReference type="AlphaFoldDB" id="M0MHM7"/>
<gene>
    <name evidence="2" type="ORF">C449_07962</name>
</gene>
<dbReference type="InterPro" id="IPR005302">
    <property type="entry name" value="MoCF_Sase_C"/>
</dbReference>
<dbReference type="SUPFAM" id="SSF50800">
    <property type="entry name" value="PK beta-barrel domain-like"/>
    <property type="match status" value="1"/>
</dbReference>
<sequence length="182" mass="20036">MPAADRRRAMTGVVETIYTTPEGSQPMEEVEEIEAVERQGLRGDRYMKGTGYYSGMDECEVTFIESEAIREIKDEFDIDLTDGRHRRNVVTSGVSVHDLLNRQFTVGDVTFEGTRPRPPCAHVEQVADEEGVARALKNKRGGICASVVEDGTIHVGDELTVLDDGEHSEGVADAIKNRLAGQ</sequence>
<evidence type="ECO:0000259" key="1">
    <source>
        <dbReference type="PROSITE" id="PS51340"/>
    </source>
</evidence>
<dbReference type="STRING" id="1227455.C449_07962"/>
<proteinExistence type="predicted"/>
<name>M0MHM7_9EURY</name>
<dbReference type="Gene3D" id="2.40.33.20">
    <property type="entry name" value="PK beta-barrel domain-like"/>
    <property type="match status" value="1"/>
</dbReference>
<comment type="caution">
    <text evidence="2">The sequence shown here is derived from an EMBL/GenBank/DDBJ whole genome shotgun (WGS) entry which is preliminary data.</text>
</comment>
<keyword evidence="3" id="KW-1185">Reference proteome</keyword>
<dbReference type="GO" id="GO:0030151">
    <property type="term" value="F:molybdenum ion binding"/>
    <property type="evidence" value="ECO:0007669"/>
    <property type="project" value="InterPro"/>
</dbReference>
<dbReference type="EMBL" id="AOMD01000019">
    <property type="protein sequence ID" value="EMA45206.1"/>
    <property type="molecule type" value="Genomic_DNA"/>
</dbReference>
<dbReference type="Proteomes" id="UP000011669">
    <property type="component" value="Unassembled WGS sequence"/>
</dbReference>
<dbReference type="PROSITE" id="PS51340">
    <property type="entry name" value="MOSC"/>
    <property type="match status" value="1"/>
</dbReference>
<dbReference type="InterPro" id="IPR052716">
    <property type="entry name" value="MOSC_domain"/>
</dbReference>
<accession>M0MHM7</accession>
<dbReference type="Pfam" id="PF03473">
    <property type="entry name" value="MOSC"/>
    <property type="match status" value="1"/>
</dbReference>
<protein>
    <recommendedName>
        <fullName evidence="1">MOSC domain-containing protein</fullName>
    </recommendedName>
</protein>
<dbReference type="PANTHER" id="PTHR36930">
    <property type="entry name" value="METAL-SULFUR CLUSTER BIOSYNTHESIS PROTEINS YUAD-RELATED"/>
    <property type="match status" value="1"/>
</dbReference>
<dbReference type="GO" id="GO:0003824">
    <property type="term" value="F:catalytic activity"/>
    <property type="evidence" value="ECO:0007669"/>
    <property type="project" value="InterPro"/>
</dbReference>
<dbReference type="PATRIC" id="fig|1227455.4.peg.1627"/>
<dbReference type="InterPro" id="IPR011037">
    <property type="entry name" value="Pyrv_Knase-like_insert_dom_sf"/>
</dbReference>
<organism evidence="2 3">
    <name type="scientific">Halococcus saccharolyticus DSM 5350</name>
    <dbReference type="NCBI Taxonomy" id="1227455"/>
    <lineage>
        <taxon>Archaea</taxon>
        <taxon>Methanobacteriati</taxon>
        <taxon>Methanobacteriota</taxon>
        <taxon>Stenosarchaea group</taxon>
        <taxon>Halobacteria</taxon>
        <taxon>Halobacteriales</taxon>
        <taxon>Halococcaceae</taxon>
        <taxon>Halococcus</taxon>
    </lineage>
</organism>
<evidence type="ECO:0000313" key="3">
    <source>
        <dbReference type="Proteomes" id="UP000011669"/>
    </source>
</evidence>
<feature type="domain" description="MOSC" evidence="1">
    <location>
        <begin position="28"/>
        <end position="162"/>
    </location>
</feature>
<dbReference type="InParanoid" id="M0MHM7"/>
<dbReference type="PANTHER" id="PTHR36930:SF1">
    <property type="entry name" value="MOSC DOMAIN-CONTAINING PROTEIN"/>
    <property type="match status" value="1"/>
</dbReference>
<reference evidence="2 3" key="1">
    <citation type="journal article" date="2014" name="PLoS Genet.">
        <title>Phylogenetically driven sequencing of extremely halophilic archaea reveals strategies for static and dynamic osmo-response.</title>
        <authorList>
            <person name="Becker E.A."/>
            <person name="Seitzer P.M."/>
            <person name="Tritt A."/>
            <person name="Larsen D."/>
            <person name="Krusor M."/>
            <person name="Yao A.I."/>
            <person name="Wu D."/>
            <person name="Madern D."/>
            <person name="Eisen J.A."/>
            <person name="Darling A.E."/>
            <person name="Facciotti M.T."/>
        </authorList>
    </citation>
    <scope>NUCLEOTIDE SEQUENCE [LARGE SCALE GENOMIC DNA]</scope>
    <source>
        <strain evidence="2 3">DSM 5350</strain>
    </source>
</reference>
<evidence type="ECO:0000313" key="2">
    <source>
        <dbReference type="EMBL" id="EMA45206.1"/>
    </source>
</evidence>
<dbReference type="GO" id="GO:0030170">
    <property type="term" value="F:pyridoxal phosphate binding"/>
    <property type="evidence" value="ECO:0007669"/>
    <property type="project" value="InterPro"/>
</dbReference>